<comment type="caution">
    <text evidence="2">The sequence shown here is derived from an EMBL/GenBank/DDBJ whole genome shotgun (WGS) entry which is preliminary data.</text>
</comment>
<feature type="transmembrane region" description="Helical" evidence="1">
    <location>
        <begin position="40"/>
        <end position="61"/>
    </location>
</feature>
<proteinExistence type="predicted"/>
<dbReference type="EMBL" id="RJLM01000091">
    <property type="protein sequence ID" value="RWX52674.1"/>
    <property type="molecule type" value="Genomic_DNA"/>
</dbReference>
<dbReference type="RefSeq" id="WP_128786698.1">
    <property type="nucleotide sequence ID" value="NZ_RJLM01000091.1"/>
</dbReference>
<evidence type="ECO:0000256" key="1">
    <source>
        <dbReference type="SAM" id="Phobius"/>
    </source>
</evidence>
<dbReference type="Proteomes" id="UP000287563">
    <property type="component" value="Unassembled WGS sequence"/>
</dbReference>
<dbReference type="OrthoDB" id="9821559at2"/>
<keyword evidence="1" id="KW-0812">Transmembrane</keyword>
<gene>
    <name evidence="2" type="ORF">EDI28_26170</name>
</gene>
<dbReference type="AlphaFoldDB" id="A0A3S3QLD4"/>
<evidence type="ECO:0000313" key="3">
    <source>
        <dbReference type="Proteomes" id="UP000287563"/>
    </source>
</evidence>
<feature type="transmembrane region" description="Helical" evidence="1">
    <location>
        <begin position="81"/>
        <end position="103"/>
    </location>
</feature>
<accession>A0A3S3QLD4</accession>
<feature type="transmembrane region" description="Helical" evidence="1">
    <location>
        <begin position="14"/>
        <end position="34"/>
    </location>
</feature>
<evidence type="ECO:0000313" key="2">
    <source>
        <dbReference type="EMBL" id="RWX52674.1"/>
    </source>
</evidence>
<reference evidence="2 3" key="1">
    <citation type="submission" date="2018-11" db="EMBL/GenBank/DDBJ databases">
        <title>Photobacterium sp. BEI247 sp. nov., a marine bacterium isolated from Yongle Blue Hole in the South China Sea.</title>
        <authorList>
            <person name="Wang X."/>
        </authorList>
    </citation>
    <scope>NUCLEOTIDE SEQUENCE [LARGE SCALE GENOMIC DNA]</scope>
    <source>
        <strain evidence="3">BEI247</strain>
    </source>
</reference>
<keyword evidence="3" id="KW-1185">Reference proteome</keyword>
<protein>
    <submittedName>
        <fullName evidence="2">Uncharacterized protein</fullName>
    </submittedName>
</protein>
<organism evidence="2 3">
    <name type="scientific">Photobacterium chitinilyticum</name>
    <dbReference type="NCBI Taxonomy" id="2485123"/>
    <lineage>
        <taxon>Bacteria</taxon>
        <taxon>Pseudomonadati</taxon>
        <taxon>Pseudomonadota</taxon>
        <taxon>Gammaproteobacteria</taxon>
        <taxon>Vibrionales</taxon>
        <taxon>Vibrionaceae</taxon>
        <taxon>Photobacterium</taxon>
    </lineage>
</organism>
<sequence length="186" mass="20929">MGAGFMKYQPFKDVLGLSIVLLVFYLIAYGIGFIESMTVYAFYTALIMTSGAAINLVGATLSPQYFDEELKSNLDNGGKDVVYVLTMPFLLFFSFSAASYLGWQAYGSDFMLLGSNNPLAWLAYGADNFIRAACFDFAEIYHFDLSQIEHNEEYWPSTFVFVFRTAMSISVVTVVFKAVKLLRSRR</sequence>
<keyword evidence="1" id="KW-0472">Membrane</keyword>
<keyword evidence="1" id="KW-1133">Transmembrane helix</keyword>
<name>A0A3S3QLD4_9GAMM</name>